<accession>A0A7G8BRG7</accession>
<feature type="transmembrane region" description="Helical" evidence="1">
    <location>
        <begin position="167"/>
        <end position="185"/>
    </location>
</feature>
<proteinExistence type="predicted"/>
<feature type="transmembrane region" description="Helical" evidence="1">
    <location>
        <begin position="127"/>
        <end position="155"/>
    </location>
</feature>
<keyword evidence="3" id="KW-0645">Protease</keyword>
<dbReference type="Proteomes" id="UP000515312">
    <property type="component" value="Chromosome"/>
</dbReference>
<keyword evidence="4" id="KW-1185">Reference proteome</keyword>
<dbReference type="EMBL" id="CP060394">
    <property type="protein sequence ID" value="QNI35137.1"/>
    <property type="molecule type" value="Genomic_DNA"/>
</dbReference>
<keyword evidence="3" id="KW-0378">Hydrolase</keyword>
<reference evidence="3 4" key="1">
    <citation type="submission" date="2020-08" db="EMBL/GenBank/DDBJ databases">
        <title>Edaphobacter telluris sp. nov. and Acidobacterium dinghuensis sp. nov., two acidobacteria isolated from forest soil.</title>
        <authorList>
            <person name="Fu J."/>
            <person name="Qiu L."/>
        </authorList>
    </citation>
    <scope>NUCLEOTIDE SEQUENCE [LARGE SCALE GENOMIC DNA]</scope>
    <source>
        <strain evidence="3">4Y35</strain>
    </source>
</reference>
<feature type="domain" description="CAAX prenyl protease 2/Lysostaphin resistance protein A-like" evidence="2">
    <location>
        <begin position="97"/>
        <end position="177"/>
    </location>
</feature>
<evidence type="ECO:0000259" key="2">
    <source>
        <dbReference type="Pfam" id="PF02517"/>
    </source>
</evidence>
<feature type="transmembrane region" description="Helical" evidence="1">
    <location>
        <begin position="58"/>
        <end position="76"/>
    </location>
</feature>
<dbReference type="AlphaFoldDB" id="A0A7G8BRG7"/>
<gene>
    <name evidence="3" type="ORF">H7849_22865</name>
</gene>
<dbReference type="GO" id="GO:0080120">
    <property type="term" value="P:CAAX-box protein maturation"/>
    <property type="evidence" value="ECO:0007669"/>
    <property type="project" value="UniProtKB-ARBA"/>
</dbReference>
<dbReference type="GO" id="GO:0008237">
    <property type="term" value="F:metallopeptidase activity"/>
    <property type="evidence" value="ECO:0007669"/>
    <property type="project" value="UniProtKB-KW"/>
</dbReference>
<sequence>MLELVSAYGLILAVIWTPMPAQRILYWLAVVAVVGITVLRREKLQSLGLAPTETRRSLWIVAATLALAVLAVVAAKELGTLHGLPGVGRLSTRTRVIGYLIWSFVQEFLVQVFVLTRLVRLLPRRSLAIAAAALLFAIAHIPNPILICLTLVWALIACPFFLRYRNLYALGLAHGILGLCVAVTVPDAMHHHMRVGLGYLRYQPRHRAIQRSSAPHRVSTHAWVMDEAAILLSERHARP</sequence>
<dbReference type="KEGG" id="adin:H7849_22865"/>
<keyword evidence="1" id="KW-1133">Transmembrane helix</keyword>
<keyword evidence="1" id="KW-0472">Membrane</keyword>
<keyword evidence="1" id="KW-0812">Transmembrane</keyword>
<evidence type="ECO:0000313" key="3">
    <source>
        <dbReference type="EMBL" id="QNI35137.1"/>
    </source>
</evidence>
<name>A0A7G8BRG7_9BACT</name>
<feature type="transmembrane region" description="Helical" evidence="1">
    <location>
        <begin position="96"/>
        <end position="115"/>
    </location>
</feature>
<dbReference type="GO" id="GO:0006508">
    <property type="term" value="P:proteolysis"/>
    <property type="evidence" value="ECO:0007669"/>
    <property type="project" value="UniProtKB-KW"/>
</dbReference>
<protein>
    <submittedName>
        <fullName evidence="3">CPBP family intramembrane metalloprotease</fullName>
    </submittedName>
</protein>
<organism evidence="3 4">
    <name type="scientific">Alloacidobacterium dinghuense</name>
    <dbReference type="NCBI Taxonomy" id="2763107"/>
    <lineage>
        <taxon>Bacteria</taxon>
        <taxon>Pseudomonadati</taxon>
        <taxon>Acidobacteriota</taxon>
        <taxon>Terriglobia</taxon>
        <taxon>Terriglobales</taxon>
        <taxon>Acidobacteriaceae</taxon>
        <taxon>Alloacidobacterium</taxon>
    </lineage>
</organism>
<feature type="transmembrane region" description="Helical" evidence="1">
    <location>
        <begin position="20"/>
        <end position="38"/>
    </location>
</feature>
<dbReference type="GO" id="GO:0004175">
    <property type="term" value="F:endopeptidase activity"/>
    <property type="evidence" value="ECO:0007669"/>
    <property type="project" value="UniProtKB-ARBA"/>
</dbReference>
<dbReference type="Pfam" id="PF02517">
    <property type="entry name" value="Rce1-like"/>
    <property type="match status" value="1"/>
</dbReference>
<evidence type="ECO:0000313" key="4">
    <source>
        <dbReference type="Proteomes" id="UP000515312"/>
    </source>
</evidence>
<evidence type="ECO:0000256" key="1">
    <source>
        <dbReference type="SAM" id="Phobius"/>
    </source>
</evidence>
<dbReference type="InterPro" id="IPR003675">
    <property type="entry name" value="Rce1/LyrA-like_dom"/>
</dbReference>
<keyword evidence="3" id="KW-0482">Metalloprotease</keyword>